<dbReference type="SMART" id="SM00033">
    <property type="entry name" value="CH"/>
    <property type="match status" value="1"/>
</dbReference>
<dbReference type="GO" id="GO:0005884">
    <property type="term" value="C:actin filament"/>
    <property type="evidence" value="ECO:0007669"/>
    <property type="project" value="TreeGrafter"/>
</dbReference>
<dbReference type="PANTHER" id="PTHR46756:SF18">
    <property type="entry name" value="GAS2-LIKE PROTEIN PICKLED EGGS"/>
    <property type="match status" value="1"/>
</dbReference>
<feature type="compositionally biased region" description="Polar residues" evidence="5">
    <location>
        <begin position="880"/>
        <end position="898"/>
    </location>
</feature>
<dbReference type="PANTHER" id="PTHR46756">
    <property type="entry name" value="TRANSGELIN"/>
    <property type="match status" value="1"/>
</dbReference>
<dbReference type="PROSITE" id="PS50021">
    <property type="entry name" value="CH"/>
    <property type="match status" value="1"/>
</dbReference>
<evidence type="ECO:0000256" key="2">
    <source>
        <dbReference type="ARBA" id="ARBA00022490"/>
    </source>
</evidence>
<feature type="domain" description="Calponin-homology (CH)" evidence="6">
    <location>
        <begin position="164"/>
        <end position="310"/>
    </location>
</feature>
<evidence type="ECO:0008006" key="10">
    <source>
        <dbReference type="Google" id="ProtNLM"/>
    </source>
</evidence>
<dbReference type="AlphaFoldDB" id="A0AA85KCR4"/>
<protein>
    <recommendedName>
        <fullName evidence="10">GAR domain-containing protein</fullName>
    </recommendedName>
</protein>
<feature type="compositionally biased region" description="Low complexity" evidence="5">
    <location>
        <begin position="911"/>
        <end position="934"/>
    </location>
</feature>
<feature type="compositionally biased region" description="Low complexity" evidence="5">
    <location>
        <begin position="383"/>
        <end position="400"/>
    </location>
</feature>
<feature type="compositionally biased region" description="Basic and acidic residues" evidence="5">
    <location>
        <begin position="700"/>
        <end position="719"/>
    </location>
</feature>
<dbReference type="InterPro" id="IPR001715">
    <property type="entry name" value="CH_dom"/>
</dbReference>
<dbReference type="GO" id="GO:0051764">
    <property type="term" value="P:actin crosslink formation"/>
    <property type="evidence" value="ECO:0007669"/>
    <property type="project" value="TreeGrafter"/>
</dbReference>
<feature type="region of interest" description="Disordered" evidence="5">
    <location>
        <begin position="1"/>
        <end position="22"/>
    </location>
</feature>
<organism evidence="8 9">
    <name type="scientific">Trichobilharzia regenti</name>
    <name type="common">Nasal bird schistosome</name>
    <dbReference type="NCBI Taxonomy" id="157069"/>
    <lineage>
        <taxon>Eukaryota</taxon>
        <taxon>Metazoa</taxon>
        <taxon>Spiralia</taxon>
        <taxon>Lophotrochozoa</taxon>
        <taxon>Platyhelminthes</taxon>
        <taxon>Trematoda</taxon>
        <taxon>Digenea</taxon>
        <taxon>Strigeidida</taxon>
        <taxon>Schistosomatoidea</taxon>
        <taxon>Schistosomatidae</taxon>
        <taxon>Trichobilharzia</taxon>
    </lineage>
</organism>
<feature type="region of interest" description="Disordered" evidence="5">
    <location>
        <begin position="35"/>
        <end position="85"/>
    </location>
</feature>
<feature type="compositionally biased region" description="Polar residues" evidence="5">
    <location>
        <begin position="36"/>
        <end position="46"/>
    </location>
</feature>
<dbReference type="InterPro" id="IPR003108">
    <property type="entry name" value="GAR_dom"/>
</dbReference>
<dbReference type="SUPFAM" id="SSF143575">
    <property type="entry name" value="GAS2 domain-like"/>
    <property type="match status" value="1"/>
</dbReference>
<dbReference type="GO" id="GO:0001725">
    <property type="term" value="C:stress fiber"/>
    <property type="evidence" value="ECO:0007669"/>
    <property type="project" value="TreeGrafter"/>
</dbReference>
<keyword evidence="8" id="KW-1185">Reference proteome</keyword>
<evidence type="ECO:0000313" key="9">
    <source>
        <dbReference type="WBParaSite" id="TREG1_77840.1"/>
    </source>
</evidence>
<reference evidence="8" key="1">
    <citation type="submission" date="2022-06" db="EMBL/GenBank/DDBJ databases">
        <authorList>
            <person name="Berger JAMES D."/>
            <person name="Berger JAMES D."/>
        </authorList>
    </citation>
    <scope>NUCLEOTIDE SEQUENCE [LARGE SCALE GENOMIC DNA]</scope>
</reference>
<evidence type="ECO:0000259" key="6">
    <source>
        <dbReference type="PROSITE" id="PS50021"/>
    </source>
</evidence>
<dbReference type="Pfam" id="PF00307">
    <property type="entry name" value="CH"/>
    <property type="match status" value="1"/>
</dbReference>
<sequence length="1058" mass="120323">MSRINGNSNNNNNNRAFSLPPENINSKAHYIPIKATNINPQQQSRTPGGGNNERDRRNIKARQSNNNNNNKNYSSLDWDEKHDRTDSETMLQETLNNFDNITRQFMGLSPSLSSLNSNEDSGYVRTPFGNRKLADSANSVFNSGHTASEDSTGGSSSNKDEFILVMIEDLVDWFTKMYPNMASGLNSDNFFDRLSDGVLLCHYATELHNRLAAESGNTLRNSRPIKLANFRVGGVQAILPPASPVYQTRGLNSSNAAVSFISRDNVSNFIRWCRQLGMRDSTLFESEDLVCRKNPRNVVVCLLELARLGGRVGMSIPEIVQLEVEIDEQLARENLSNESFNRLAEEYSLSNRKTNGDEKNKSINTSQLDRHNRENNVDLTAENNNNNNNNNSNDNSSNDSQTYYYRSNRSTELRRQQQQQQQNRQLSKSRVSQAQNPSQKQTKDTQEDKKQRQEIQRPAVDFRSLDELVRELLSQCTCKQTFPMTRIGEGRYLFGDKSTQIFVRILRNHVMVRVGGGWDTLSHFLSKYDECRKVNPVTSSKIVPSNQNGNCPQVDTKDKNNLIKAVKDSKHMGKYLSNGELNKDFIEGRLNAVKKRTSSSGLQENNNNNNTSECQVEKHQQSPGRYNSEYRNEFKKCTMDYSTPKKETGILSKSKFFSEINLSTLNDDEVNCTSHLPRYKITGGRYTHNNNNNIGNNKTSSRDNDDVYTRDNNRMRNPDNENMNDIQSTWHMNECKSSNSLYSSDEKLCTSTPVKQKFDITIIRPSVMQEQMEEQREQQKNYANRSYLPKDAYYIHSPRMWSNNTDSRNNDYYPVQKGMSNALISQDFSKSLTSLHMIPKQSTNRRNSKPLELVSVLTTTNTTTDEELRKSHPHPYGGLHQSSSTARKYSAPTRSTLITADYPVKGKKSALKNSKASNSNNNNNSTVSSNQSKSQTKRGRFSSVFSPKTPPPSRTSKTGKAVSSSTSTKHIDPQSDYKPVQIVYNSEENENYDRFDNNVDDIMNRRHYIMSSTGRHSDNSNKDHNGQIIAMESQSRRGSLIPVSTRSYSTSRIPVRQH</sequence>
<keyword evidence="2" id="KW-0963">Cytoplasm</keyword>
<accession>A0AA85KCR4</accession>
<dbReference type="Gene3D" id="1.10.418.10">
    <property type="entry name" value="Calponin-like domain"/>
    <property type="match status" value="1"/>
</dbReference>
<dbReference type="InterPro" id="IPR036534">
    <property type="entry name" value="GAR_dom_sf"/>
</dbReference>
<name>A0AA85KCR4_TRIRE</name>
<evidence type="ECO:0000256" key="5">
    <source>
        <dbReference type="SAM" id="MobiDB-lite"/>
    </source>
</evidence>
<feature type="compositionally biased region" description="Low complexity" evidence="5">
    <location>
        <begin position="1"/>
        <end position="14"/>
    </location>
</feature>
<feature type="domain" description="GAR" evidence="7">
    <location>
        <begin position="460"/>
        <end position="532"/>
    </location>
</feature>
<keyword evidence="3" id="KW-0206">Cytoskeleton</keyword>
<evidence type="ECO:0000256" key="1">
    <source>
        <dbReference type="ARBA" id="ARBA00004245"/>
    </source>
</evidence>
<feature type="compositionally biased region" description="Polar residues" evidence="5">
    <location>
        <begin position="426"/>
        <end position="438"/>
    </location>
</feature>
<dbReference type="GO" id="GO:0008093">
    <property type="term" value="F:cytoskeletal anchor activity"/>
    <property type="evidence" value="ECO:0007669"/>
    <property type="project" value="TreeGrafter"/>
</dbReference>
<evidence type="ECO:0000256" key="4">
    <source>
        <dbReference type="ARBA" id="ARBA00038441"/>
    </source>
</evidence>
<dbReference type="Pfam" id="PF02187">
    <property type="entry name" value="GAS2"/>
    <property type="match status" value="1"/>
</dbReference>
<feature type="region of interest" description="Disordered" evidence="5">
    <location>
        <begin position="596"/>
        <end position="628"/>
    </location>
</feature>
<dbReference type="GO" id="GO:0005737">
    <property type="term" value="C:cytoplasm"/>
    <property type="evidence" value="ECO:0007669"/>
    <property type="project" value="TreeGrafter"/>
</dbReference>
<dbReference type="SMART" id="SM00243">
    <property type="entry name" value="GAS2"/>
    <property type="match status" value="1"/>
</dbReference>
<evidence type="ECO:0000313" key="8">
    <source>
        <dbReference type="Proteomes" id="UP000050795"/>
    </source>
</evidence>
<dbReference type="WBParaSite" id="TREG1_77840.1">
    <property type="protein sequence ID" value="TREG1_77840.1"/>
    <property type="gene ID" value="TREG1_77840"/>
</dbReference>
<dbReference type="Gene3D" id="3.30.920.20">
    <property type="entry name" value="Gas2-like domain"/>
    <property type="match status" value="1"/>
</dbReference>
<dbReference type="InterPro" id="IPR036872">
    <property type="entry name" value="CH_dom_sf"/>
</dbReference>
<comment type="similarity">
    <text evidence="4">Belongs to the GAS2 family.</text>
</comment>
<dbReference type="SUPFAM" id="SSF47576">
    <property type="entry name" value="Calponin-homology domain, CH-domain"/>
    <property type="match status" value="1"/>
</dbReference>
<feature type="compositionally biased region" description="Basic and acidic residues" evidence="5">
    <location>
        <begin position="441"/>
        <end position="455"/>
    </location>
</feature>
<evidence type="ECO:0000256" key="3">
    <source>
        <dbReference type="ARBA" id="ARBA00023212"/>
    </source>
</evidence>
<feature type="compositionally biased region" description="Low complexity" evidence="5">
    <location>
        <begin position="416"/>
        <end position="425"/>
    </location>
</feature>
<dbReference type="GO" id="GO:0035371">
    <property type="term" value="C:microtubule plus-end"/>
    <property type="evidence" value="ECO:0007669"/>
    <property type="project" value="TreeGrafter"/>
</dbReference>
<dbReference type="GO" id="GO:0008017">
    <property type="term" value="F:microtubule binding"/>
    <property type="evidence" value="ECO:0007669"/>
    <property type="project" value="InterPro"/>
</dbReference>
<feature type="region of interest" description="Disordered" evidence="5">
    <location>
        <begin position="347"/>
        <end position="458"/>
    </location>
</feature>
<feature type="region of interest" description="Disordered" evidence="5">
    <location>
        <begin position="683"/>
        <end position="721"/>
    </location>
</feature>
<dbReference type="GO" id="GO:0051015">
    <property type="term" value="F:actin filament binding"/>
    <property type="evidence" value="ECO:0007669"/>
    <property type="project" value="TreeGrafter"/>
</dbReference>
<feature type="region of interest" description="Disordered" evidence="5">
    <location>
        <begin position="859"/>
        <end position="979"/>
    </location>
</feature>
<dbReference type="PROSITE" id="PS51460">
    <property type="entry name" value="GAR"/>
    <property type="match status" value="1"/>
</dbReference>
<dbReference type="GO" id="GO:1904825">
    <property type="term" value="P:protein localization to microtubule plus-end"/>
    <property type="evidence" value="ECO:0007669"/>
    <property type="project" value="TreeGrafter"/>
</dbReference>
<evidence type="ECO:0000259" key="7">
    <source>
        <dbReference type="PROSITE" id="PS51460"/>
    </source>
</evidence>
<proteinExistence type="inferred from homology"/>
<dbReference type="GO" id="GO:0031110">
    <property type="term" value="P:regulation of microtubule polymerization or depolymerization"/>
    <property type="evidence" value="ECO:0007669"/>
    <property type="project" value="TreeGrafter"/>
</dbReference>
<reference evidence="9" key="2">
    <citation type="submission" date="2023-11" db="UniProtKB">
        <authorList>
            <consortium name="WormBaseParasite"/>
        </authorList>
    </citation>
    <scope>IDENTIFICATION</scope>
</reference>
<dbReference type="GO" id="GO:0001578">
    <property type="term" value="P:microtubule bundle formation"/>
    <property type="evidence" value="ECO:0007669"/>
    <property type="project" value="TreeGrafter"/>
</dbReference>
<dbReference type="Proteomes" id="UP000050795">
    <property type="component" value="Unassembled WGS sequence"/>
</dbReference>
<comment type="subcellular location">
    <subcellularLocation>
        <location evidence="1">Cytoplasm</location>
        <location evidence="1">Cytoskeleton</location>
    </subcellularLocation>
</comment>